<comment type="caution">
    <text evidence="8">The sequence shown here is derived from an EMBL/GenBank/DDBJ whole genome shotgun (WGS) entry which is preliminary data.</text>
</comment>
<evidence type="ECO:0000256" key="3">
    <source>
        <dbReference type="ARBA" id="ARBA00022982"/>
    </source>
</evidence>
<protein>
    <recommendedName>
        <fullName evidence="7">Thioredoxin domain-containing protein</fullName>
    </recommendedName>
</protein>
<dbReference type="Gene3D" id="3.80.10.10">
    <property type="entry name" value="Ribonuclease Inhibitor"/>
    <property type="match status" value="1"/>
</dbReference>
<dbReference type="InterPro" id="IPR032675">
    <property type="entry name" value="LRR_dom_sf"/>
</dbReference>
<feature type="region of interest" description="Disordered" evidence="6">
    <location>
        <begin position="21"/>
        <end position="46"/>
    </location>
</feature>
<gene>
    <name evidence="8" type="ORF">BLA24_04920</name>
</gene>
<keyword evidence="4" id="KW-1015">Disulfide bond</keyword>
<dbReference type="InterPro" id="IPR017937">
    <property type="entry name" value="Thioredoxin_CS"/>
</dbReference>
<dbReference type="GO" id="GO:0015035">
    <property type="term" value="F:protein-disulfide reductase activity"/>
    <property type="evidence" value="ECO:0007669"/>
    <property type="project" value="TreeGrafter"/>
</dbReference>
<dbReference type="GO" id="GO:0005829">
    <property type="term" value="C:cytosol"/>
    <property type="evidence" value="ECO:0007669"/>
    <property type="project" value="TreeGrafter"/>
</dbReference>
<reference evidence="8 9" key="1">
    <citation type="journal article" date="2017" name="Biochemistry">
        <title>Identification of the Biosynthetic Pathway for the Antibiotic Bicyclomycin.</title>
        <authorList>
            <person name="Patteson J."/>
            <person name="Cai W."/>
            <person name="Johnson R.A."/>
            <person name="Santa Maria K."/>
            <person name="Li B."/>
        </authorList>
    </citation>
    <scope>NUCLEOTIDE SEQUENCE [LARGE SCALE GENOMIC DNA]</scope>
    <source>
        <strain evidence="8 9">ATCC 21532</strain>
    </source>
</reference>
<dbReference type="InterPro" id="IPR036249">
    <property type="entry name" value="Thioredoxin-like_sf"/>
</dbReference>
<evidence type="ECO:0000256" key="2">
    <source>
        <dbReference type="ARBA" id="ARBA00022448"/>
    </source>
</evidence>
<keyword evidence="5" id="KW-0676">Redox-active center</keyword>
<evidence type="ECO:0000256" key="5">
    <source>
        <dbReference type="ARBA" id="ARBA00023284"/>
    </source>
</evidence>
<feature type="domain" description="Thioredoxin" evidence="7">
    <location>
        <begin position="239"/>
        <end position="386"/>
    </location>
</feature>
<evidence type="ECO:0000256" key="1">
    <source>
        <dbReference type="ARBA" id="ARBA00008987"/>
    </source>
</evidence>
<dbReference type="PROSITE" id="PS00194">
    <property type="entry name" value="THIOREDOXIN_1"/>
    <property type="match status" value="1"/>
</dbReference>
<keyword evidence="2" id="KW-0813">Transport</keyword>
<evidence type="ECO:0000256" key="4">
    <source>
        <dbReference type="ARBA" id="ARBA00023157"/>
    </source>
</evidence>
<dbReference type="InterPro" id="IPR013766">
    <property type="entry name" value="Thioredoxin_domain"/>
</dbReference>
<dbReference type="OrthoDB" id="4131531at2"/>
<dbReference type="PANTHER" id="PTHR45663">
    <property type="entry name" value="GEO12009P1"/>
    <property type="match status" value="1"/>
</dbReference>
<dbReference type="PROSITE" id="PS51352">
    <property type="entry name" value="THIOREDOXIN_2"/>
    <property type="match status" value="1"/>
</dbReference>
<dbReference type="Proteomes" id="UP000222531">
    <property type="component" value="Unassembled WGS sequence"/>
</dbReference>
<proteinExistence type="inferred from homology"/>
<dbReference type="PANTHER" id="PTHR45663:SF11">
    <property type="entry name" value="GEO12009P1"/>
    <property type="match status" value="1"/>
</dbReference>
<evidence type="ECO:0000313" key="8">
    <source>
        <dbReference type="EMBL" id="PHQ52903.1"/>
    </source>
</evidence>
<dbReference type="GO" id="GO:0045454">
    <property type="term" value="P:cell redox homeostasis"/>
    <property type="evidence" value="ECO:0007669"/>
    <property type="project" value="TreeGrafter"/>
</dbReference>
<dbReference type="SUPFAM" id="SSF52047">
    <property type="entry name" value="RNI-like"/>
    <property type="match status" value="1"/>
</dbReference>
<keyword evidence="9" id="KW-1185">Reference proteome</keyword>
<evidence type="ECO:0000259" key="7">
    <source>
        <dbReference type="PROSITE" id="PS51352"/>
    </source>
</evidence>
<dbReference type="RefSeq" id="WP_099197922.1">
    <property type="nucleotide sequence ID" value="NZ_NHZO01000070.1"/>
</dbReference>
<accession>A0A2G1XNW1</accession>
<sequence length="394" mass="40890">MSNRVIHFPDQGLPGSVVYVEHGGESEHDDPDGHGDATGPEPAGTPVEVEARGRVEVPAGALLVYAADADGDALAGLAQCPPDAFVVVDVRGATDETVRSVGGLRDLRTLVLSGDFTDDCFEALRGLSSLGDMVVESPRFTGAGLASLAGSDTLDSLDSLIVCDGGAFDPASLRALAGAEALNSLTLENTRVDDALADAVLSLTPTLTDVSLTERPGHALEVAVLERLLRAGLTVNGVFAPPEHAAAFAAAAAAEGEDEDDLGGLPGGDRDERAPAPLRGVLRDLTDEAELNALLAGPTPVLVQLTAPWCGPCHVLTPVVEDVVEACGDGLRGAVVDVDAVEWAQERFDSLSVPTVVLLRDGAEVFRFHGVRSRRQLASWLEVAGVPATGRHRF</sequence>
<dbReference type="CDD" id="cd02947">
    <property type="entry name" value="TRX_family"/>
    <property type="match status" value="1"/>
</dbReference>
<dbReference type="Pfam" id="PF00085">
    <property type="entry name" value="Thioredoxin"/>
    <property type="match status" value="1"/>
</dbReference>
<keyword evidence="3" id="KW-0249">Electron transport</keyword>
<dbReference type="EMBL" id="NHZO01000070">
    <property type="protein sequence ID" value="PHQ52903.1"/>
    <property type="molecule type" value="Genomic_DNA"/>
</dbReference>
<comment type="similarity">
    <text evidence="1">Belongs to the thioredoxin family.</text>
</comment>
<name>A0A2G1XNW1_STRCJ</name>
<organism evidence="8 9">
    <name type="scientific">Streptomyces cinnamoneus</name>
    <name type="common">Streptoverticillium cinnamoneum</name>
    <dbReference type="NCBI Taxonomy" id="53446"/>
    <lineage>
        <taxon>Bacteria</taxon>
        <taxon>Bacillati</taxon>
        <taxon>Actinomycetota</taxon>
        <taxon>Actinomycetes</taxon>
        <taxon>Kitasatosporales</taxon>
        <taxon>Streptomycetaceae</taxon>
        <taxon>Streptomyces</taxon>
        <taxon>Streptomyces cinnamoneus group</taxon>
    </lineage>
</organism>
<dbReference type="Gene3D" id="3.40.30.10">
    <property type="entry name" value="Glutaredoxin"/>
    <property type="match status" value="1"/>
</dbReference>
<dbReference type="AlphaFoldDB" id="A0A2G1XNW1"/>
<feature type="region of interest" description="Disordered" evidence="6">
    <location>
        <begin position="251"/>
        <end position="275"/>
    </location>
</feature>
<feature type="compositionally biased region" description="Basic and acidic residues" evidence="6">
    <location>
        <begin position="22"/>
        <end position="35"/>
    </location>
</feature>
<dbReference type="SUPFAM" id="SSF52833">
    <property type="entry name" value="Thioredoxin-like"/>
    <property type="match status" value="1"/>
</dbReference>
<evidence type="ECO:0000256" key="6">
    <source>
        <dbReference type="SAM" id="MobiDB-lite"/>
    </source>
</evidence>
<evidence type="ECO:0000313" key="9">
    <source>
        <dbReference type="Proteomes" id="UP000222531"/>
    </source>
</evidence>